<dbReference type="InterPro" id="IPR008490">
    <property type="entry name" value="Transposase_InsH_N"/>
</dbReference>
<organism evidence="2 3">
    <name type="scientific">Streptomyces canus</name>
    <dbReference type="NCBI Taxonomy" id="58343"/>
    <lineage>
        <taxon>Bacteria</taxon>
        <taxon>Bacillati</taxon>
        <taxon>Actinomycetota</taxon>
        <taxon>Actinomycetes</taxon>
        <taxon>Kitasatosporales</taxon>
        <taxon>Streptomycetaceae</taxon>
        <taxon>Streptomyces</taxon>
        <taxon>Streptomyces aurantiacus group</taxon>
    </lineage>
</organism>
<dbReference type="EMBL" id="JAUSZV010000006">
    <property type="protein sequence ID" value="MDQ0913509.1"/>
    <property type="molecule type" value="Genomic_DNA"/>
</dbReference>
<name>A0AAW8FUH8_9ACTN</name>
<comment type="caution">
    <text evidence="2">The sequence shown here is derived from an EMBL/GenBank/DDBJ whole genome shotgun (WGS) entry which is preliminary data.</text>
</comment>
<protein>
    <recommendedName>
        <fullName evidence="1">Transposase InsH N-terminal domain-containing protein</fullName>
    </recommendedName>
</protein>
<evidence type="ECO:0000313" key="2">
    <source>
        <dbReference type="EMBL" id="MDQ0913509.1"/>
    </source>
</evidence>
<feature type="domain" description="Transposase InsH N-terminal" evidence="1">
    <location>
        <begin position="2"/>
        <end position="63"/>
    </location>
</feature>
<reference evidence="2" key="1">
    <citation type="submission" date="2023-07" db="EMBL/GenBank/DDBJ databases">
        <title>Comparative genomics of wheat-associated soil bacteria to identify genetic determinants of phenazine resistance.</title>
        <authorList>
            <person name="Mouncey N."/>
        </authorList>
    </citation>
    <scope>NUCLEOTIDE SEQUENCE</scope>
    <source>
        <strain evidence="2">V4I22</strain>
    </source>
</reference>
<sequence length="121" mass="12948">MRGAPGLSPGTLSRVTVLQCAEDLTDRQAAAMAVRAIDWKYALGVELSDIGFDASVLCRLRARLADNGMERVVFDRLQNVGLVAAGGKQRTDSTHVISAVRDLNRPELAGESVRAARNGRG</sequence>
<evidence type="ECO:0000259" key="1">
    <source>
        <dbReference type="Pfam" id="PF05598"/>
    </source>
</evidence>
<dbReference type="Proteomes" id="UP001234216">
    <property type="component" value="Unassembled WGS sequence"/>
</dbReference>
<dbReference type="AlphaFoldDB" id="A0AAW8FUH8"/>
<accession>A0AAW8FUH8</accession>
<evidence type="ECO:0000313" key="3">
    <source>
        <dbReference type="Proteomes" id="UP001234216"/>
    </source>
</evidence>
<proteinExistence type="predicted"/>
<dbReference type="Pfam" id="PF05598">
    <property type="entry name" value="DUF772"/>
    <property type="match status" value="1"/>
</dbReference>
<gene>
    <name evidence="2" type="ORF">QFZ22_009581</name>
</gene>